<dbReference type="EMBL" id="JAVDYB010000001">
    <property type="protein sequence ID" value="MDR7279950.1"/>
    <property type="molecule type" value="Genomic_DNA"/>
</dbReference>
<proteinExistence type="predicted"/>
<organism evidence="1 2">
    <name type="scientific">Catenuloplanes atrovinosus</name>
    <dbReference type="NCBI Taxonomy" id="137266"/>
    <lineage>
        <taxon>Bacteria</taxon>
        <taxon>Bacillati</taxon>
        <taxon>Actinomycetota</taxon>
        <taxon>Actinomycetes</taxon>
        <taxon>Micromonosporales</taxon>
        <taxon>Micromonosporaceae</taxon>
        <taxon>Catenuloplanes</taxon>
    </lineage>
</organism>
<gene>
    <name evidence="1" type="ORF">J2S41_006728</name>
</gene>
<keyword evidence="2" id="KW-1185">Reference proteome</keyword>
<dbReference type="Proteomes" id="UP001183643">
    <property type="component" value="Unassembled WGS sequence"/>
</dbReference>
<evidence type="ECO:0000313" key="2">
    <source>
        <dbReference type="Proteomes" id="UP001183643"/>
    </source>
</evidence>
<dbReference type="AlphaFoldDB" id="A0AAE3YUL6"/>
<dbReference type="RefSeq" id="WP_310376876.1">
    <property type="nucleotide sequence ID" value="NZ_JAVDYB010000001.1"/>
</dbReference>
<evidence type="ECO:0000313" key="1">
    <source>
        <dbReference type="EMBL" id="MDR7279950.1"/>
    </source>
</evidence>
<accession>A0AAE3YUL6</accession>
<protein>
    <submittedName>
        <fullName evidence="1">Uncharacterized protein</fullName>
    </submittedName>
</protein>
<reference evidence="1" key="1">
    <citation type="submission" date="2023-07" db="EMBL/GenBank/DDBJ databases">
        <title>Sequencing the genomes of 1000 actinobacteria strains.</title>
        <authorList>
            <person name="Klenk H.-P."/>
        </authorList>
    </citation>
    <scope>NUCLEOTIDE SEQUENCE</scope>
    <source>
        <strain evidence="1">DSM 44707</strain>
    </source>
</reference>
<comment type="caution">
    <text evidence="1">The sequence shown here is derived from an EMBL/GenBank/DDBJ whole genome shotgun (WGS) entry which is preliminary data.</text>
</comment>
<sequence>MTPALLTTDRGVPADADIRRAVNAWVFKNFRRDAEPPPADLVPVVQWLRNNTVKLSALNDAALVRRALDTLVTVLTGKAAVPNSIARRRAVFHGALRGWMGSVPSHQRNRSRR</sequence>
<name>A0AAE3YUL6_9ACTN</name>